<evidence type="ECO:0000313" key="3">
    <source>
        <dbReference type="WBParaSite" id="SSLN_0001277201-mRNA-1"/>
    </source>
</evidence>
<dbReference type="AlphaFoldDB" id="A0A183T763"/>
<gene>
    <name evidence="1" type="ORF">SSLN_LOCUS12311</name>
</gene>
<dbReference type="EMBL" id="UYSU01037175">
    <property type="protein sequence ID" value="VDL98696.1"/>
    <property type="molecule type" value="Genomic_DNA"/>
</dbReference>
<sequence>MIFHSRVKGFRQIHEGSVEVSPHLLAFLWQLSSGEDYVECFSVSLKATLTFREQSQLQVSVQAGGDLSIDFQQCDSSVVVAELVVPFLPVEVENGSVLEIQRDLSLVPHLLEEHCELVHQLGSAMPVHVPLDFLGFARHPGILHLPQSLLYKAGTSVEGCLVCSDRAIDVGFVQLVLLDEWSVDSRIIIIEPVLVLTTCAVEDIQGGGLDSVFQLTSAVLHGVVRVSDWKVGLSVDQFVAELEKVSRGIQQNSF</sequence>
<protein>
    <submittedName>
        <fullName evidence="3">VPS13_C domain-containing protein</fullName>
    </submittedName>
</protein>
<dbReference type="WBParaSite" id="SSLN_0001277201-mRNA-1">
    <property type="protein sequence ID" value="SSLN_0001277201-mRNA-1"/>
    <property type="gene ID" value="SSLN_0001277201"/>
</dbReference>
<evidence type="ECO:0000313" key="1">
    <source>
        <dbReference type="EMBL" id="VDL98696.1"/>
    </source>
</evidence>
<reference evidence="1 2" key="2">
    <citation type="submission" date="2018-11" db="EMBL/GenBank/DDBJ databases">
        <authorList>
            <consortium name="Pathogen Informatics"/>
        </authorList>
    </citation>
    <scope>NUCLEOTIDE SEQUENCE [LARGE SCALE GENOMIC DNA]</scope>
    <source>
        <strain evidence="1 2">NST_G2</strain>
    </source>
</reference>
<organism evidence="3">
    <name type="scientific">Schistocephalus solidus</name>
    <name type="common">Tapeworm</name>
    <dbReference type="NCBI Taxonomy" id="70667"/>
    <lineage>
        <taxon>Eukaryota</taxon>
        <taxon>Metazoa</taxon>
        <taxon>Spiralia</taxon>
        <taxon>Lophotrochozoa</taxon>
        <taxon>Platyhelminthes</taxon>
        <taxon>Cestoda</taxon>
        <taxon>Eucestoda</taxon>
        <taxon>Diphyllobothriidea</taxon>
        <taxon>Diphyllobothriidae</taxon>
        <taxon>Schistocephalus</taxon>
    </lineage>
</organism>
<evidence type="ECO:0000313" key="2">
    <source>
        <dbReference type="Proteomes" id="UP000275846"/>
    </source>
</evidence>
<reference evidence="3" key="1">
    <citation type="submission" date="2016-06" db="UniProtKB">
        <authorList>
            <consortium name="WormBaseParasite"/>
        </authorList>
    </citation>
    <scope>IDENTIFICATION</scope>
</reference>
<dbReference type="Proteomes" id="UP000275846">
    <property type="component" value="Unassembled WGS sequence"/>
</dbReference>
<name>A0A183T763_SCHSO</name>
<dbReference type="OrthoDB" id="6315675at2759"/>
<accession>A0A183T763</accession>
<proteinExistence type="predicted"/>
<keyword evidence="2" id="KW-1185">Reference proteome</keyword>